<dbReference type="PROSITE" id="PS50263">
    <property type="entry name" value="CN_HYDROLASE"/>
    <property type="match status" value="1"/>
</dbReference>
<comment type="caution">
    <text evidence="3">The sequence shown here is derived from an EMBL/GenBank/DDBJ whole genome shotgun (WGS) entry which is preliminary data.</text>
</comment>
<keyword evidence="1" id="KW-0472">Membrane</keyword>
<keyword evidence="4" id="KW-1185">Reference proteome</keyword>
<gene>
    <name evidence="3" type="ORF">Rhopal_005426-T1</name>
</gene>
<evidence type="ECO:0000259" key="2">
    <source>
        <dbReference type="PROSITE" id="PS50263"/>
    </source>
</evidence>
<feature type="transmembrane region" description="Helical" evidence="1">
    <location>
        <begin position="125"/>
        <end position="142"/>
    </location>
</feature>
<name>A0AAV5GSA7_9BASI</name>
<dbReference type="SUPFAM" id="SSF56317">
    <property type="entry name" value="Carbon-nitrogen hydrolase"/>
    <property type="match status" value="1"/>
</dbReference>
<organism evidence="3 4">
    <name type="scientific">Rhodotorula paludigena</name>
    <dbReference type="NCBI Taxonomy" id="86838"/>
    <lineage>
        <taxon>Eukaryota</taxon>
        <taxon>Fungi</taxon>
        <taxon>Dikarya</taxon>
        <taxon>Basidiomycota</taxon>
        <taxon>Pucciniomycotina</taxon>
        <taxon>Microbotryomycetes</taxon>
        <taxon>Sporidiobolales</taxon>
        <taxon>Sporidiobolaceae</taxon>
        <taxon>Rhodotorula</taxon>
    </lineage>
</organism>
<dbReference type="Proteomes" id="UP001342314">
    <property type="component" value="Unassembled WGS sequence"/>
</dbReference>
<dbReference type="EMBL" id="BQKY01000011">
    <property type="protein sequence ID" value="GJN92396.1"/>
    <property type="molecule type" value="Genomic_DNA"/>
</dbReference>
<evidence type="ECO:0000313" key="3">
    <source>
        <dbReference type="EMBL" id="GJN92396.1"/>
    </source>
</evidence>
<dbReference type="AlphaFoldDB" id="A0AAV5GSA7"/>
<protein>
    <recommendedName>
        <fullName evidence="2">CN hydrolase domain-containing protein</fullName>
    </recommendedName>
</protein>
<keyword evidence="1" id="KW-1133">Transmembrane helix</keyword>
<dbReference type="InterPro" id="IPR003010">
    <property type="entry name" value="C-N_Hydrolase"/>
</dbReference>
<evidence type="ECO:0000256" key="1">
    <source>
        <dbReference type="SAM" id="Phobius"/>
    </source>
</evidence>
<sequence>MAAQQLFQSLALVPLAAYALAPATSALSTVVLVAGTSVVIKNGLAPHRRPVARFLGLFLPLLAFLAAGSALSALLTNRAADSFSSAFDAALVALLYSLVSAVLPLVALFVSHLALQHVEPGRDKGYTALLLPAWLFALAGIVHEQAGIGRLGWWVKPFVEVEDGLGWVARLGGQVAVDFAVAAAGIALGEVVCSTVRRSEDGAERRDIRLFDESDTDEHARRQTRRPVRLLLVLLLAIVVAPLLSLTSRPPSHPSPVDPTYTYPPVKVACVVPPTNHDHGRRELLTTLGDWLAETKIVAGRGAKVLSWSESAVRLDKGARRDEGDGWDAMGQQEQRLLRSVADVCDMYKVYVLATYLIPPPSSSRRNKKLLNVATLVGPTTDADEPSVPNLIWSTTKHHPIPLVESYSHVSRQLSAIGSTAASLPLADVALAHAPHTPSPHLTPLQHLSLSGAICQDIAFPSLMSSYALSSTTPSDASSRNPPRTPQLLLSPSLVPPSLPGIAASQLAQARARALEHGAFVLRCDAPSSGSSALVGPHGEVLVRASQAGGSWEAEIRPEQAAARHGGTVLERVAGVEAGEKRWIGAQMRVLLGLLAGLAAVRIVEGGEVARWGREIDSTSARARVRDVWRTTKVLWARLSVRESEEGMGRRGMPSEERLIDVE</sequence>
<dbReference type="Pfam" id="PF00795">
    <property type="entry name" value="CN_hydrolase"/>
    <property type="match status" value="1"/>
</dbReference>
<dbReference type="Gene3D" id="3.60.110.10">
    <property type="entry name" value="Carbon-nitrogen hydrolase"/>
    <property type="match status" value="1"/>
</dbReference>
<feature type="transmembrane region" description="Helical" evidence="1">
    <location>
        <begin position="228"/>
        <end position="246"/>
    </location>
</feature>
<proteinExistence type="predicted"/>
<feature type="transmembrane region" description="Helical" evidence="1">
    <location>
        <begin position="51"/>
        <end position="75"/>
    </location>
</feature>
<accession>A0AAV5GSA7</accession>
<feature type="domain" description="CN hydrolase" evidence="2">
    <location>
        <begin position="266"/>
        <end position="558"/>
    </location>
</feature>
<reference evidence="3 4" key="1">
    <citation type="submission" date="2021-12" db="EMBL/GenBank/DDBJ databases">
        <title>High titer production of polyol ester of fatty acids by Rhodotorula paludigena BS15 towards product separation-free biomass refinery.</title>
        <authorList>
            <person name="Mano J."/>
            <person name="Ono H."/>
            <person name="Tanaka T."/>
            <person name="Naito K."/>
            <person name="Sushida H."/>
            <person name="Ike M."/>
            <person name="Tokuyasu K."/>
            <person name="Kitaoka M."/>
        </authorList>
    </citation>
    <scope>NUCLEOTIDE SEQUENCE [LARGE SCALE GENOMIC DNA]</scope>
    <source>
        <strain evidence="3 4">BS15</strain>
    </source>
</reference>
<feature type="transmembrane region" description="Helical" evidence="1">
    <location>
        <begin position="87"/>
        <end position="113"/>
    </location>
</feature>
<evidence type="ECO:0000313" key="4">
    <source>
        <dbReference type="Proteomes" id="UP001342314"/>
    </source>
</evidence>
<dbReference type="InterPro" id="IPR036526">
    <property type="entry name" value="C-N_Hydrolase_sf"/>
</dbReference>
<keyword evidence="1" id="KW-0812">Transmembrane</keyword>